<evidence type="ECO:0000256" key="6">
    <source>
        <dbReference type="ARBA" id="ARBA00023002"/>
    </source>
</evidence>
<feature type="region of interest" description="Disordered" evidence="9">
    <location>
        <begin position="1"/>
        <end position="23"/>
    </location>
</feature>
<dbReference type="SUPFAM" id="SSF50022">
    <property type="entry name" value="ISP domain"/>
    <property type="match status" value="1"/>
</dbReference>
<dbReference type="InterPro" id="IPR023753">
    <property type="entry name" value="FAD/NAD-binding_dom"/>
</dbReference>
<keyword evidence="4" id="KW-0479">Metal-binding</keyword>
<evidence type="ECO:0000259" key="10">
    <source>
        <dbReference type="PROSITE" id="PS51296"/>
    </source>
</evidence>
<dbReference type="FunFam" id="2.102.10.10:FF:000003">
    <property type="entry name" value="apoptosis-inducing factor 3 isoform X2"/>
    <property type="match status" value="1"/>
</dbReference>
<dbReference type="PROSITE" id="PS51296">
    <property type="entry name" value="RIESKE"/>
    <property type="match status" value="1"/>
</dbReference>
<dbReference type="InterPro" id="IPR050446">
    <property type="entry name" value="FAD-oxidoreductase/Apoptosis"/>
</dbReference>
<dbReference type="PANTHER" id="PTHR43557:SF9">
    <property type="entry name" value="APOPTOSIS-INDUCING FACTOR 3-LIKE"/>
    <property type="match status" value="1"/>
</dbReference>
<dbReference type="Gene3D" id="2.102.10.10">
    <property type="entry name" value="Rieske [2Fe-2S] iron-sulphur domain"/>
    <property type="match status" value="1"/>
</dbReference>
<feature type="compositionally biased region" description="Basic and acidic residues" evidence="9">
    <location>
        <begin position="1"/>
        <end position="11"/>
    </location>
</feature>
<evidence type="ECO:0000256" key="1">
    <source>
        <dbReference type="ARBA" id="ARBA00006442"/>
    </source>
</evidence>
<keyword evidence="2" id="KW-0285">Flavoprotein</keyword>
<dbReference type="Pfam" id="PF07992">
    <property type="entry name" value="Pyr_redox_2"/>
    <property type="match status" value="2"/>
</dbReference>
<dbReference type="GO" id="GO:0046872">
    <property type="term" value="F:metal ion binding"/>
    <property type="evidence" value="ECO:0007669"/>
    <property type="project" value="UniProtKB-KW"/>
</dbReference>
<reference evidence="11 12" key="1">
    <citation type="journal article" date="2021" name="G3 (Bethesda)">
        <title>Improved contiguity of the threespine stickleback genome using long-read sequencing.</title>
        <authorList>
            <person name="Nath S."/>
            <person name="Shaw D.E."/>
            <person name="White M.A."/>
        </authorList>
    </citation>
    <scope>NUCLEOTIDE SEQUENCE [LARGE SCALE GENOMIC DNA]</scope>
    <source>
        <strain evidence="11 12">Lake Benthic</strain>
    </source>
</reference>
<feature type="domain" description="Rieske" evidence="10">
    <location>
        <begin position="25"/>
        <end position="120"/>
    </location>
</feature>
<evidence type="ECO:0000256" key="3">
    <source>
        <dbReference type="ARBA" id="ARBA00022714"/>
    </source>
</evidence>
<feature type="compositionally biased region" description="Acidic residues" evidence="9">
    <location>
        <begin position="12"/>
        <end position="23"/>
    </location>
</feature>
<protein>
    <submittedName>
        <fullName evidence="11">Apoptosis inducing factor mitochondria associated 5</fullName>
    </submittedName>
</protein>
<evidence type="ECO:0000256" key="5">
    <source>
        <dbReference type="ARBA" id="ARBA00022827"/>
    </source>
</evidence>
<comment type="similarity">
    <text evidence="1">Belongs to the FAD-dependent oxidoreductase family.</text>
</comment>
<keyword evidence="6" id="KW-0560">Oxidoreductase</keyword>
<dbReference type="PANTHER" id="PTHR43557">
    <property type="entry name" value="APOPTOSIS-INDUCING FACTOR 1"/>
    <property type="match status" value="1"/>
</dbReference>
<keyword evidence="7" id="KW-0408">Iron</keyword>
<evidence type="ECO:0000256" key="9">
    <source>
        <dbReference type="SAM" id="MobiDB-lite"/>
    </source>
</evidence>
<keyword evidence="12" id="KW-1185">Reference proteome</keyword>
<dbReference type="InterPro" id="IPR017941">
    <property type="entry name" value="Rieske_2Fe-2S"/>
</dbReference>
<evidence type="ECO:0000256" key="7">
    <source>
        <dbReference type="ARBA" id="ARBA00023004"/>
    </source>
</evidence>
<dbReference type="PRINTS" id="PR00368">
    <property type="entry name" value="FADPNR"/>
</dbReference>
<keyword evidence="5" id="KW-0274">FAD</keyword>
<dbReference type="Pfam" id="PF00355">
    <property type="entry name" value="Rieske"/>
    <property type="match status" value="1"/>
</dbReference>
<reference evidence="11" key="3">
    <citation type="submission" date="2025-09" db="UniProtKB">
        <authorList>
            <consortium name="Ensembl"/>
        </authorList>
    </citation>
    <scope>IDENTIFICATION</scope>
</reference>
<dbReference type="SUPFAM" id="SSF55424">
    <property type="entry name" value="FAD/NAD-linked reductases, dimerisation (C-terminal) domain"/>
    <property type="match status" value="1"/>
</dbReference>
<dbReference type="GO" id="GO:0016651">
    <property type="term" value="F:oxidoreductase activity, acting on NAD(P)H"/>
    <property type="evidence" value="ECO:0007669"/>
    <property type="project" value="TreeGrafter"/>
</dbReference>
<reference evidence="11" key="2">
    <citation type="submission" date="2025-08" db="UniProtKB">
        <authorList>
            <consortium name="Ensembl"/>
        </authorList>
    </citation>
    <scope>IDENTIFICATION</scope>
</reference>
<keyword evidence="3" id="KW-0001">2Fe-2S</keyword>
<dbReference type="Bgee" id="ENSGACG00000020479">
    <property type="expression patterns" value="Expressed in muscle tissue"/>
</dbReference>
<keyword evidence="8" id="KW-0411">Iron-sulfur</keyword>
<dbReference type="GO" id="GO:0051537">
    <property type="term" value="F:2 iron, 2 sulfur cluster binding"/>
    <property type="evidence" value="ECO:0007669"/>
    <property type="project" value="UniProtKB-KW"/>
</dbReference>
<evidence type="ECO:0000256" key="4">
    <source>
        <dbReference type="ARBA" id="ARBA00022723"/>
    </source>
</evidence>
<evidence type="ECO:0000256" key="2">
    <source>
        <dbReference type="ARBA" id="ARBA00022630"/>
    </source>
</evidence>
<dbReference type="Gene3D" id="3.30.390.30">
    <property type="match status" value="1"/>
</dbReference>
<dbReference type="SUPFAM" id="SSF51905">
    <property type="entry name" value="FAD/NAD(P)-binding domain"/>
    <property type="match status" value="1"/>
</dbReference>
<dbReference type="Proteomes" id="UP000007635">
    <property type="component" value="Chromosome VII"/>
</dbReference>
<name>G3QB17_GASAC</name>
<dbReference type="Pfam" id="PF14759">
    <property type="entry name" value="Reductase_C"/>
    <property type="match status" value="1"/>
</dbReference>
<evidence type="ECO:0000313" key="12">
    <source>
        <dbReference type="Proteomes" id="UP000007635"/>
    </source>
</evidence>
<proteinExistence type="inferred from homology"/>
<evidence type="ECO:0000313" key="11">
    <source>
        <dbReference type="Ensembl" id="ENSGACP00000027083.2"/>
    </source>
</evidence>
<dbReference type="InterPro" id="IPR036188">
    <property type="entry name" value="FAD/NAD-bd_sf"/>
</dbReference>
<organism evidence="11 12">
    <name type="scientific">Gasterosteus aculeatus aculeatus</name>
    <name type="common">three-spined stickleback</name>
    <dbReference type="NCBI Taxonomy" id="481459"/>
    <lineage>
        <taxon>Eukaryota</taxon>
        <taxon>Metazoa</taxon>
        <taxon>Chordata</taxon>
        <taxon>Craniata</taxon>
        <taxon>Vertebrata</taxon>
        <taxon>Euteleostomi</taxon>
        <taxon>Actinopterygii</taxon>
        <taxon>Neopterygii</taxon>
        <taxon>Teleostei</taxon>
        <taxon>Neoteleostei</taxon>
        <taxon>Acanthomorphata</taxon>
        <taxon>Eupercaria</taxon>
        <taxon>Perciformes</taxon>
        <taxon>Cottioidei</taxon>
        <taxon>Gasterosteales</taxon>
        <taxon>Gasterosteidae</taxon>
        <taxon>Gasterosteus</taxon>
    </lineage>
</organism>
<evidence type="ECO:0000256" key="8">
    <source>
        <dbReference type="ARBA" id="ARBA00023014"/>
    </source>
</evidence>
<accession>G3QB17</accession>
<dbReference type="Gene3D" id="3.50.50.60">
    <property type="entry name" value="FAD/NAD(P)-binding domain"/>
    <property type="match status" value="2"/>
</dbReference>
<dbReference type="CDD" id="cd03478">
    <property type="entry name" value="Rieske_AIFL_N"/>
    <property type="match status" value="1"/>
</dbReference>
<dbReference type="GO" id="GO:0005737">
    <property type="term" value="C:cytoplasm"/>
    <property type="evidence" value="ECO:0007669"/>
    <property type="project" value="TreeGrafter"/>
</dbReference>
<dbReference type="InterPro" id="IPR028202">
    <property type="entry name" value="Reductase_C"/>
</dbReference>
<dbReference type="AlphaFoldDB" id="G3QB17"/>
<dbReference type="InterPro" id="IPR016156">
    <property type="entry name" value="FAD/NAD-linked_Rdtase_dimer_sf"/>
</dbReference>
<sequence>MSATKPPREEFPESDPEDTSEELTEVVCLESDLQDGQMMEVEVGQHSVLLSRTEGEYSAIGNQCTHYGAPLSQGVISGNTVRCPWHGACFNIHTGDLEEYPGMDCLPCHKVQTTPTDIYSHFNTLKQEKRVKRMGAAVAGVTHTVLLLGGGAASLICAETLRQENFGGRIIMVTRDDLLPYDKTRLSKVMNVENDSILLRRSEFFYQHDIEVWLRKEAVSVDTDMKTVAFEDGSVQSYDHLLISTGCRAKGLDVPGTKLDNMLTEQNVKFYMNENVTEIKGVDGKVKEVVLKSGKVIPADVLIVGIGIKPNSEFLRGSKILTDSKNFVPVDRYMRTNVPGVFCGGDLATFPLAMAKNRPVNIGHWQMAQAHGRIAALNMLDKQIELSSVPFYWTVLLGKTIRYTGFGEGYTDIVMKGALEDRKFLALYIKNDEVVAAASLNYDPAASAVAERFAAGKVITKKEAEVVYFISWLRVSWGYSSDSPETPQFRCCSVSLIGGV</sequence>
<dbReference type="InterPro" id="IPR036922">
    <property type="entry name" value="Rieske_2Fe-2S_sf"/>
</dbReference>
<dbReference type="Ensembl" id="ENSGACT00000027135.2">
    <property type="protein sequence ID" value="ENSGACP00000027083.2"/>
    <property type="gene ID" value="ENSGACG00000020479.2"/>
</dbReference>
<dbReference type="GeneTree" id="ENSGT00940000166421"/>
<dbReference type="PRINTS" id="PR00469">
    <property type="entry name" value="PNDRDTASEII"/>
</dbReference>